<evidence type="ECO:0000259" key="1">
    <source>
        <dbReference type="Pfam" id="PF13480"/>
    </source>
</evidence>
<accession>A0ABS4TCX0</accession>
<feature type="domain" description="BioF2-like acetyltransferase" evidence="1">
    <location>
        <begin position="149"/>
        <end position="285"/>
    </location>
</feature>
<proteinExistence type="predicted"/>
<dbReference type="InterPro" id="IPR038740">
    <property type="entry name" value="BioF2-like_GNAT_dom"/>
</dbReference>
<dbReference type="Proteomes" id="UP001519332">
    <property type="component" value="Unassembled WGS sequence"/>
</dbReference>
<name>A0ABS4TCX0_9PSEU</name>
<keyword evidence="3" id="KW-1185">Reference proteome</keyword>
<protein>
    <submittedName>
        <fullName evidence="2">CelD/BcsL family acetyltransferase involved in cellulose biosynthesis</fullName>
    </submittedName>
</protein>
<evidence type="ECO:0000313" key="3">
    <source>
        <dbReference type="Proteomes" id="UP001519332"/>
    </source>
</evidence>
<dbReference type="Gene3D" id="3.40.630.30">
    <property type="match status" value="1"/>
</dbReference>
<dbReference type="InterPro" id="IPR016181">
    <property type="entry name" value="Acyl_CoA_acyltransferase"/>
</dbReference>
<dbReference type="EMBL" id="JAGINW010000001">
    <property type="protein sequence ID" value="MBP2322255.1"/>
    <property type="molecule type" value="Genomic_DNA"/>
</dbReference>
<dbReference type="RefSeq" id="WP_209637605.1">
    <property type="nucleotide sequence ID" value="NZ_JAGINW010000001.1"/>
</dbReference>
<gene>
    <name evidence="2" type="ORF">JOF56_002640</name>
</gene>
<organism evidence="2 3">
    <name type="scientific">Kibdelosporangium banguiense</name>
    <dbReference type="NCBI Taxonomy" id="1365924"/>
    <lineage>
        <taxon>Bacteria</taxon>
        <taxon>Bacillati</taxon>
        <taxon>Actinomycetota</taxon>
        <taxon>Actinomycetes</taxon>
        <taxon>Pseudonocardiales</taxon>
        <taxon>Pseudonocardiaceae</taxon>
        <taxon>Kibdelosporangium</taxon>
    </lineage>
</organism>
<sequence>MSGFRLVSFDSLTEADLAHWQEIRTGESRWDSPYFSASYVAAVHAGRPVSVLLGDGFVWPLHISGSSARPAGSPGADFQGPVLAPGVRFSPRALLRAAGVKSLTFDHLVDEYVDLEPWIEERRPSPFMDVTDGLEGYLGRAAKSGRDKMSEARRLTNKAGRDLGTVEFVAASTEHLDQVIALKREQYASTGARDHFADPVQRELLHRLLDSGLGLLSTVHAGPHLLAAHFGIRSGDVLHWWFPAFDRKFGPLSPGWILLREVVMAAPELGITRIDLGRGEDDYKRRAMTGSSTVCIGAITSGARTTLRRVSRKAISAAKASPIAPQLKAIVRKFR</sequence>
<evidence type="ECO:0000313" key="2">
    <source>
        <dbReference type="EMBL" id="MBP2322255.1"/>
    </source>
</evidence>
<reference evidence="2 3" key="1">
    <citation type="submission" date="2021-03" db="EMBL/GenBank/DDBJ databases">
        <title>Sequencing the genomes of 1000 actinobacteria strains.</title>
        <authorList>
            <person name="Klenk H.-P."/>
        </authorList>
    </citation>
    <scope>NUCLEOTIDE SEQUENCE [LARGE SCALE GENOMIC DNA]</scope>
    <source>
        <strain evidence="2 3">DSM 46670</strain>
    </source>
</reference>
<comment type="caution">
    <text evidence="2">The sequence shown here is derived from an EMBL/GenBank/DDBJ whole genome shotgun (WGS) entry which is preliminary data.</text>
</comment>
<dbReference type="Pfam" id="PF13480">
    <property type="entry name" value="Acetyltransf_6"/>
    <property type="match status" value="1"/>
</dbReference>
<dbReference type="SUPFAM" id="SSF55729">
    <property type="entry name" value="Acyl-CoA N-acyltransferases (Nat)"/>
    <property type="match status" value="1"/>
</dbReference>